<organism evidence="2 3">
    <name type="scientific">Knoellia sinensis KCTC 19936</name>
    <dbReference type="NCBI Taxonomy" id="1385520"/>
    <lineage>
        <taxon>Bacteria</taxon>
        <taxon>Bacillati</taxon>
        <taxon>Actinomycetota</taxon>
        <taxon>Actinomycetes</taxon>
        <taxon>Micrococcales</taxon>
        <taxon>Intrasporangiaceae</taxon>
        <taxon>Knoellia</taxon>
    </lineage>
</organism>
<dbReference type="Proteomes" id="UP000030002">
    <property type="component" value="Unassembled WGS sequence"/>
</dbReference>
<dbReference type="EMBL" id="AVPJ01000018">
    <property type="protein sequence ID" value="KGN30494.1"/>
    <property type="molecule type" value="Genomic_DNA"/>
</dbReference>
<gene>
    <name evidence="2" type="ORF">N802_06675</name>
</gene>
<dbReference type="AlphaFoldDB" id="A0A0A0J1E7"/>
<evidence type="ECO:0000313" key="2">
    <source>
        <dbReference type="EMBL" id="KGN30494.1"/>
    </source>
</evidence>
<evidence type="ECO:0000313" key="3">
    <source>
        <dbReference type="Proteomes" id="UP000030002"/>
    </source>
</evidence>
<keyword evidence="3" id="KW-1185">Reference proteome</keyword>
<sequence>MRIFTRLATALSVAAFLVVGTGPAQADAPTIERIEFEETFHDDFLTGECGVDVTTTVRGFTIFKQFTGAQQNLLQLTTVNITGTATSDFGTMRFKNVGADHMMVAPDGTVTLRVIGQLPFEFTGVLVFDLGTGEVIKVPHFRGEEQVGKACRFLAP</sequence>
<protein>
    <submittedName>
        <fullName evidence="2">Uncharacterized protein</fullName>
    </submittedName>
</protein>
<feature type="signal peptide" evidence="1">
    <location>
        <begin position="1"/>
        <end position="26"/>
    </location>
</feature>
<keyword evidence="1" id="KW-0732">Signal</keyword>
<reference evidence="2 3" key="1">
    <citation type="submission" date="2013-08" db="EMBL/GenBank/DDBJ databases">
        <title>The genome sequence of Knoellia sinensis.</title>
        <authorList>
            <person name="Zhu W."/>
            <person name="Wang G."/>
        </authorList>
    </citation>
    <scope>NUCLEOTIDE SEQUENCE [LARGE SCALE GENOMIC DNA]</scope>
    <source>
        <strain evidence="2 3">KCTC 19936</strain>
    </source>
</reference>
<dbReference type="RefSeq" id="WP_035918502.1">
    <property type="nucleotide sequence ID" value="NZ_AVPJ01000018.1"/>
</dbReference>
<dbReference type="OrthoDB" id="9913575at2"/>
<comment type="caution">
    <text evidence="2">The sequence shown here is derived from an EMBL/GenBank/DDBJ whole genome shotgun (WGS) entry which is preliminary data.</text>
</comment>
<name>A0A0A0J1E7_9MICO</name>
<proteinExistence type="predicted"/>
<evidence type="ECO:0000256" key="1">
    <source>
        <dbReference type="SAM" id="SignalP"/>
    </source>
</evidence>
<accession>A0A0A0J1E7</accession>
<feature type="chain" id="PRO_5001964059" evidence="1">
    <location>
        <begin position="27"/>
        <end position="156"/>
    </location>
</feature>